<evidence type="ECO:0000256" key="1">
    <source>
        <dbReference type="ARBA" id="ARBA00002550"/>
    </source>
</evidence>
<feature type="compositionally biased region" description="Basic and acidic residues" evidence="4">
    <location>
        <begin position="741"/>
        <end position="755"/>
    </location>
</feature>
<dbReference type="InterPro" id="IPR011990">
    <property type="entry name" value="TPR-like_helical_dom_sf"/>
</dbReference>
<accession>A0AAE8N1Y8</accession>
<name>A0AAE8N1Y8_9PEZI</name>
<dbReference type="PANTHER" id="PTHR23083:SF464">
    <property type="entry name" value="TETRATRICOPEPTIDE REPEAT DOMAIN 7, ISOFORM A"/>
    <property type="match status" value="1"/>
</dbReference>
<sequence>MSPQKAAHYLKALDEARCDGNWSAIPELVRKVRKHAPTRSCIALVAETECAISQATLGQATASNRPSTALTPSDLAISNPLQQLLDAIDNEDKFPEDRFQASVCAGWLHWAMTDYTAAISCLPSNLDETYAELEGAENVSDWTNVCALKAAYLKANCVARDDDRVQALYIFETGLPALTSVWASKSPKQQLRYWAELFLTEYCMLSSKALLRNDKSIRDANSLACFRAWARYWEIQTGPLAGGHGFRGSVPRRRVWAEYYIALSRLVEEDHPYPTAYLGPTPSEQSARTQLRMELKKVESAYESLLLNETQFPRADEEREEVEEFVRLVVKNWSIMCGRGWREFDLGQGGREATSRGVLEILYRAATKTFHSTAILRNLFTVHLAVAEFDLAFKAYDSYIEIVKKARARVEKTGNPEPGLDDDSAVLETMSQCILALCRYGDHDAIEKARDVAGELEDMLARLPQIQSAKASAAMPEINESSPEHPPIPHRVLAQAWQVIGLAHANWSRVMFDSALRIEVQNKAVRCLRKSLSPEFGRSRDIRGLFALGLLLAERRELTAAIDIVKAALAAGKTNDPRADLIHGRYWQERSLISLWHLLGLLLSARQDYGMAAKACEAAFEQFKDTTVLFGHQEQFRSHHLNEAEARRDRQGHQYGRGLVDEMDVFEKESMLEVKMTQLALIELVDGPDVAVNASSELLALYARLFGTIQTKALNPPKTADVPKTSGTLRSIKGSIFGRSGRGDTARGDTARGDTARGGTARQINVTPSESSLSSVPTRPQTTASVAPTIQITQENGRSRVSSRAGSMSRRNSLRKRDPSRSRRRAASSGPTTARTSFTDGESVFTPDGDHPASDVFASTNRRQASIASTFSRGRTLPHMDSYLSSRPEDVPELPFDSSTMPTPLPLVEFSKVEARRQRSTVLVGVWLTVAGFYRRAGMFEDCKGAVGEARKTVQGLEAEAREIAGGLTGGGTWGEKKTIEELWGDVWAELGYLAIAMEESYVARDHFESALTYFPNHPSAIVGLSNVLLDIYTGTLLPPPPIPQLDTSGPIPEFTLNPTPATAPETDSQYALPSTPLGLSSTPTKTPDQDGDEVDGSEEGDEEEASQPTKATDLAPAHKATSLPLVDRLAARDRAYGLLSGLTKLGTGWNYSEAWLAIARAHEESGEADRAAEALWWCVELEEGRGVRGWGSGAGYIVA</sequence>
<feature type="compositionally biased region" description="Acidic residues" evidence="4">
    <location>
        <begin position="1090"/>
        <end position="1106"/>
    </location>
</feature>
<dbReference type="SMART" id="SM00028">
    <property type="entry name" value="TPR"/>
    <property type="match status" value="4"/>
</dbReference>
<comment type="similarity">
    <text evidence="2">Belongs to the YPP1 family.</text>
</comment>
<protein>
    <submittedName>
        <fullName evidence="5">Uncharacterized protein</fullName>
    </submittedName>
</protein>
<dbReference type="Proteomes" id="UP001187682">
    <property type="component" value="Unassembled WGS sequence"/>
</dbReference>
<evidence type="ECO:0000256" key="2">
    <source>
        <dbReference type="ARBA" id="ARBA00038251"/>
    </source>
</evidence>
<keyword evidence="6" id="KW-1185">Reference proteome</keyword>
<evidence type="ECO:0000256" key="4">
    <source>
        <dbReference type="SAM" id="MobiDB-lite"/>
    </source>
</evidence>
<feature type="compositionally biased region" description="Polar residues" evidence="4">
    <location>
        <begin position="1057"/>
        <end position="1087"/>
    </location>
</feature>
<dbReference type="InterPro" id="IPR019734">
    <property type="entry name" value="TPR_rpt"/>
</dbReference>
<organism evidence="5 6">
    <name type="scientific">Cephalotrichum gorgonifer</name>
    <dbReference type="NCBI Taxonomy" id="2041049"/>
    <lineage>
        <taxon>Eukaryota</taxon>
        <taxon>Fungi</taxon>
        <taxon>Dikarya</taxon>
        <taxon>Ascomycota</taxon>
        <taxon>Pezizomycotina</taxon>
        <taxon>Sordariomycetes</taxon>
        <taxon>Hypocreomycetidae</taxon>
        <taxon>Microascales</taxon>
        <taxon>Microascaceae</taxon>
        <taxon>Cephalotrichum</taxon>
    </lineage>
</organism>
<dbReference type="PROSITE" id="PS50005">
    <property type="entry name" value="TPR"/>
    <property type="match status" value="1"/>
</dbReference>
<feature type="compositionally biased region" description="Low complexity" evidence="4">
    <location>
        <begin position="827"/>
        <end position="837"/>
    </location>
</feature>
<reference evidence="5" key="1">
    <citation type="submission" date="2018-03" db="EMBL/GenBank/DDBJ databases">
        <authorList>
            <person name="Guldener U."/>
        </authorList>
    </citation>
    <scope>NUCLEOTIDE SEQUENCE</scope>
</reference>
<feature type="compositionally biased region" description="Polar residues" evidence="4">
    <location>
        <begin position="762"/>
        <end position="811"/>
    </location>
</feature>
<evidence type="ECO:0000313" key="6">
    <source>
        <dbReference type="Proteomes" id="UP001187682"/>
    </source>
</evidence>
<gene>
    <name evidence="5" type="ORF">DNG_07162</name>
</gene>
<feature type="region of interest" description="Disordered" evidence="4">
    <location>
        <begin position="1044"/>
        <end position="1117"/>
    </location>
</feature>
<evidence type="ECO:0000313" key="5">
    <source>
        <dbReference type="EMBL" id="SPO04477.1"/>
    </source>
</evidence>
<dbReference type="EMBL" id="ONZQ02000010">
    <property type="protein sequence ID" value="SPO04477.1"/>
    <property type="molecule type" value="Genomic_DNA"/>
</dbReference>
<dbReference type="Gene3D" id="1.25.40.10">
    <property type="entry name" value="Tetratricopeptide repeat domain"/>
    <property type="match status" value="2"/>
</dbReference>
<dbReference type="PANTHER" id="PTHR23083">
    <property type="entry name" value="TETRATRICOPEPTIDE REPEAT PROTEIN, TPR"/>
    <property type="match status" value="1"/>
</dbReference>
<proteinExistence type="inferred from homology"/>
<comment type="function">
    <text evidence="1">Involved in endocytosis.</text>
</comment>
<evidence type="ECO:0000256" key="3">
    <source>
        <dbReference type="PROSITE-ProRule" id="PRU00339"/>
    </source>
</evidence>
<dbReference type="AlphaFoldDB" id="A0AAE8N1Y8"/>
<dbReference type="InterPro" id="IPR051722">
    <property type="entry name" value="Endocytosis_PI4K-reg_protein"/>
</dbReference>
<comment type="caution">
    <text evidence="5">The sequence shown here is derived from an EMBL/GenBank/DDBJ whole genome shotgun (WGS) entry which is preliminary data.</text>
</comment>
<feature type="region of interest" description="Disordered" evidence="4">
    <location>
        <begin position="717"/>
        <end position="856"/>
    </location>
</feature>
<keyword evidence="3" id="KW-0802">TPR repeat</keyword>
<feature type="repeat" description="TPR" evidence="3">
    <location>
        <begin position="985"/>
        <end position="1018"/>
    </location>
</feature>
<dbReference type="SUPFAM" id="SSF48452">
    <property type="entry name" value="TPR-like"/>
    <property type="match status" value="1"/>
</dbReference>